<name>A0AAD4S455_9MAGN</name>
<feature type="non-terminal residue" evidence="1">
    <location>
        <position position="50"/>
    </location>
</feature>
<evidence type="ECO:0000313" key="2">
    <source>
        <dbReference type="Proteomes" id="UP001202328"/>
    </source>
</evidence>
<proteinExistence type="predicted"/>
<reference evidence="1" key="1">
    <citation type="submission" date="2022-04" db="EMBL/GenBank/DDBJ databases">
        <title>A functionally conserved STORR gene fusion in Papaver species that diverged 16.8 million years ago.</title>
        <authorList>
            <person name="Catania T."/>
        </authorList>
    </citation>
    <scope>NUCLEOTIDE SEQUENCE</scope>
    <source>
        <strain evidence="1">S-188037</strain>
    </source>
</reference>
<gene>
    <name evidence="1" type="ORF">MKW98_027115</name>
</gene>
<protein>
    <submittedName>
        <fullName evidence="1">Uncharacterized protein</fullName>
    </submittedName>
</protein>
<keyword evidence="2" id="KW-1185">Reference proteome</keyword>
<accession>A0AAD4S455</accession>
<organism evidence="1 2">
    <name type="scientific">Papaver atlanticum</name>
    <dbReference type="NCBI Taxonomy" id="357466"/>
    <lineage>
        <taxon>Eukaryota</taxon>
        <taxon>Viridiplantae</taxon>
        <taxon>Streptophyta</taxon>
        <taxon>Embryophyta</taxon>
        <taxon>Tracheophyta</taxon>
        <taxon>Spermatophyta</taxon>
        <taxon>Magnoliopsida</taxon>
        <taxon>Ranunculales</taxon>
        <taxon>Papaveraceae</taxon>
        <taxon>Papaveroideae</taxon>
        <taxon>Papaver</taxon>
    </lineage>
</organism>
<dbReference type="EMBL" id="JAJJMB010014597">
    <property type="protein sequence ID" value="KAI3859518.1"/>
    <property type="molecule type" value="Genomic_DNA"/>
</dbReference>
<sequence>DKALAQALTLIRSSFVAEERPAGPAQVFSLPWSIQQTQASILNWSLFSQV</sequence>
<dbReference type="AlphaFoldDB" id="A0AAD4S455"/>
<evidence type="ECO:0000313" key="1">
    <source>
        <dbReference type="EMBL" id="KAI3859518.1"/>
    </source>
</evidence>
<dbReference type="Proteomes" id="UP001202328">
    <property type="component" value="Unassembled WGS sequence"/>
</dbReference>
<comment type="caution">
    <text evidence="1">The sequence shown here is derived from an EMBL/GenBank/DDBJ whole genome shotgun (WGS) entry which is preliminary data.</text>
</comment>